<evidence type="ECO:0000313" key="3">
    <source>
        <dbReference type="Proteomes" id="UP000799778"/>
    </source>
</evidence>
<evidence type="ECO:0000256" key="1">
    <source>
        <dbReference type="SAM" id="SignalP"/>
    </source>
</evidence>
<proteinExistence type="predicted"/>
<dbReference type="AlphaFoldDB" id="A0A6A5XCY4"/>
<protein>
    <submittedName>
        <fullName evidence="2">Uncharacterized protein</fullName>
    </submittedName>
</protein>
<organism evidence="2 3">
    <name type="scientific">Aaosphaeria arxii CBS 175.79</name>
    <dbReference type="NCBI Taxonomy" id="1450172"/>
    <lineage>
        <taxon>Eukaryota</taxon>
        <taxon>Fungi</taxon>
        <taxon>Dikarya</taxon>
        <taxon>Ascomycota</taxon>
        <taxon>Pezizomycotina</taxon>
        <taxon>Dothideomycetes</taxon>
        <taxon>Pleosporomycetidae</taxon>
        <taxon>Pleosporales</taxon>
        <taxon>Pleosporales incertae sedis</taxon>
        <taxon>Aaosphaeria</taxon>
    </lineage>
</organism>
<name>A0A6A5XCY4_9PLEO</name>
<feature type="signal peptide" evidence="1">
    <location>
        <begin position="1"/>
        <end position="29"/>
    </location>
</feature>
<reference evidence="2" key="1">
    <citation type="journal article" date="2020" name="Stud. Mycol.">
        <title>101 Dothideomycetes genomes: a test case for predicting lifestyles and emergence of pathogens.</title>
        <authorList>
            <person name="Haridas S."/>
            <person name="Albert R."/>
            <person name="Binder M."/>
            <person name="Bloem J."/>
            <person name="Labutti K."/>
            <person name="Salamov A."/>
            <person name="Andreopoulos B."/>
            <person name="Baker S."/>
            <person name="Barry K."/>
            <person name="Bills G."/>
            <person name="Bluhm B."/>
            <person name="Cannon C."/>
            <person name="Castanera R."/>
            <person name="Culley D."/>
            <person name="Daum C."/>
            <person name="Ezra D."/>
            <person name="Gonzalez J."/>
            <person name="Henrissat B."/>
            <person name="Kuo A."/>
            <person name="Liang C."/>
            <person name="Lipzen A."/>
            <person name="Lutzoni F."/>
            <person name="Magnuson J."/>
            <person name="Mondo S."/>
            <person name="Nolan M."/>
            <person name="Ohm R."/>
            <person name="Pangilinan J."/>
            <person name="Park H.-J."/>
            <person name="Ramirez L."/>
            <person name="Alfaro M."/>
            <person name="Sun H."/>
            <person name="Tritt A."/>
            <person name="Yoshinaga Y."/>
            <person name="Zwiers L.-H."/>
            <person name="Turgeon B."/>
            <person name="Goodwin S."/>
            <person name="Spatafora J."/>
            <person name="Crous P."/>
            <person name="Grigoriev I."/>
        </authorList>
    </citation>
    <scope>NUCLEOTIDE SEQUENCE</scope>
    <source>
        <strain evidence="2">CBS 175.79</strain>
    </source>
</reference>
<evidence type="ECO:0000313" key="2">
    <source>
        <dbReference type="EMBL" id="KAF2010667.1"/>
    </source>
</evidence>
<accession>A0A6A5XCY4</accession>
<dbReference type="GeneID" id="54286701"/>
<feature type="chain" id="PRO_5025663059" evidence="1">
    <location>
        <begin position="30"/>
        <end position="85"/>
    </location>
</feature>
<dbReference type="RefSeq" id="XP_033379006.1">
    <property type="nucleotide sequence ID" value="XM_033529304.1"/>
</dbReference>
<keyword evidence="3" id="KW-1185">Reference proteome</keyword>
<keyword evidence="1" id="KW-0732">Signal</keyword>
<dbReference type="Proteomes" id="UP000799778">
    <property type="component" value="Unassembled WGS sequence"/>
</dbReference>
<sequence length="85" mass="9337">MGAVLLPAGLRVKLLKLYLLLCNELQATAYFVQVANEGRLASRSIIAAQLTRKAEEKTAKLRGPLVLVEPDATTDRFLQRDVGDN</sequence>
<dbReference type="EMBL" id="ML978076">
    <property type="protein sequence ID" value="KAF2010667.1"/>
    <property type="molecule type" value="Genomic_DNA"/>
</dbReference>
<gene>
    <name evidence="2" type="ORF">BU24DRAFT_427773</name>
</gene>